<accession>A0A7X4RTV2</accession>
<keyword evidence="2" id="KW-1185">Reference proteome</keyword>
<dbReference type="AlphaFoldDB" id="A0A7X4RTV2"/>
<evidence type="ECO:0000313" key="1">
    <source>
        <dbReference type="EMBL" id="MZI92439.1"/>
    </source>
</evidence>
<gene>
    <name evidence="1" type="ORF">F9817_04345</name>
</gene>
<sequence length="173" mass="20171">MVSEESAPNRCYTIAQNHWQLRVARITPTTFQVVHGDTLVFEGRLIIENNGQPINLESVQWKFRHRADRVEQWGQISHVDQLSINMNYYFHQGALVIEYLARNSIPTRLEIRHEVHAKDLSPVGQLSTPLPEVNHHWHRRRHGLPSDFLVQSASTDLFREAFSATQWIVLDKM</sequence>
<name>A0A7X4RTV2_9VIBR</name>
<dbReference type="EMBL" id="WEKT01000005">
    <property type="protein sequence ID" value="MZI92439.1"/>
    <property type="molecule type" value="Genomic_DNA"/>
</dbReference>
<proteinExistence type="predicted"/>
<dbReference type="Proteomes" id="UP000462621">
    <property type="component" value="Unassembled WGS sequence"/>
</dbReference>
<protein>
    <submittedName>
        <fullName evidence="1">Uncharacterized protein</fullName>
    </submittedName>
</protein>
<comment type="caution">
    <text evidence="1">The sequence shown here is derived from an EMBL/GenBank/DDBJ whole genome shotgun (WGS) entry which is preliminary data.</text>
</comment>
<evidence type="ECO:0000313" key="2">
    <source>
        <dbReference type="Proteomes" id="UP000462621"/>
    </source>
</evidence>
<reference evidence="1 2" key="1">
    <citation type="submission" date="2019-10" db="EMBL/GenBank/DDBJ databases">
        <title>Vibrio sp. nov. isolated from a shrimp pond.</title>
        <authorList>
            <person name="Gomez-Gil B."/>
            <person name="Enciso-Ibarra J."/>
            <person name="Enciso-Ibarra K."/>
            <person name="Bolan-Mejia C."/>
        </authorList>
    </citation>
    <scope>NUCLEOTIDE SEQUENCE [LARGE SCALE GENOMIC DNA]</scope>
    <source>
        <strain evidence="1 2">CAIM 722</strain>
    </source>
</reference>
<organism evidence="1 2">
    <name type="scientific">Vibrio eleionomae</name>
    <dbReference type="NCBI Taxonomy" id="2653505"/>
    <lineage>
        <taxon>Bacteria</taxon>
        <taxon>Pseudomonadati</taxon>
        <taxon>Pseudomonadota</taxon>
        <taxon>Gammaproteobacteria</taxon>
        <taxon>Vibrionales</taxon>
        <taxon>Vibrionaceae</taxon>
        <taxon>Vibrio</taxon>
    </lineage>
</organism>